<gene>
    <name evidence="7" type="ORF">TrCOL_g4001</name>
</gene>
<reference evidence="8" key="1">
    <citation type="journal article" date="2023" name="Commun. Biol.">
        <title>Genome analysis of Parmales, the sister group of diatoms, reveals the evolutionary specialization of diatoms from phago-mixotrophs to photoautotrophs.</title>
        <authorList>
            <person name="Ban H."/>
            <person name="Sato S."/>
            <person name="Yoshikawa S."/>
            <person name="Yamada K."/>
            <person name="Nakamura Y."/>
            <person name="Ichinomiya M."/>
            <person name="Sato N."/>
            <person name="Blanc-Mathieu R."/>
            <person name="Endo H."/>
            <person name="Kuwata A."/>
            <person name="Ogata H."/>
        </authorList>
    </citation>
    <scope>NUCLEOTIDE SEQUENCE [LARGE SCALE GENOMIC DNA]</scope>
</reference>
<comment type="similarity">
    <text evidence="2">Belongs to the XK family.</text>
</comment>
<proteinExistence type="inferred from homology"/>
<evidence type="ECO:0000256" key="3">
    <source>
        <dbReference type="ARBA" id="ARBA00022692"/>
    </source>
</evidence>
<name>A0A9W7GRH5_9STRA</name>
<comment type="subcellular location">
    <subcellularLocation>
        <location evidence="1">Membrane</location>
        <topology evidence="1">Multi-pass membrane protein</topology>
    </subcellularLocation>
</comment>
<dbReference type="Pfam" id="PF09815">
    <property type="entry name" value="XK-related"/>
    <property type="match status" value="1"/>
</dbReference>
<evidence type="ECO:0000256" key="4">
    <source>
        <dbReference type="ARBA" id="ARBA00022989"/>
    </source>
</evidence>
<protein>
    <submittedName>
        <fullName evidence="7">Uncharacterized protein</fullName>
    </submittedName>
</protein>
<dbReference type="OrthoDB" id="10646292at2759"/>
<feature type="transmembrane region" description="Helical" evidence="6">
    <location>
        <begin position="21"/>
        <end position="42"/>
    </location>
</feature>
<dbReference type="AlphaFoldDB" id="A0A9W7GRH5"/>
<sequence length="418" mass="47328">MIETIGFQLVRDVGWGVKTKLIIAAGTSASDLFTDIYVTYLFWESDRIEYFIIQFCMLVVSVVLQLLLIVVQNRHLGKRQILTESIPALIGAKPAYDAYKVAKGNTHEPGKLLSAQMEMSVSKIIELFGEAIPGALIQLMAIATSKDKVSNASWISLIISATCTGFIAGTLGYDHDTDPKLRHLEPNFYGYTPSNARKRTIVFASMIIFSSSMLMIRCTAIVFFLLYGKVSGSEDYQNILLKDFAGNSSMIYNSTLQKEIDEISYKMAFLSSKLVCTYIGLAIISIAVFFQTIEKDYIRTFFNTTLGYAYTIEQFQNNEDDAIKAQIFFSSHLQWKSIQDDVKGWVEANWMSWVHEKPLWLDDNMQNLIPQEYIPTEEFKAYSTKSINLAGSSRASSNREGSFRFKNMNKNKRIVAFK</sequence>
<comment type="caution">
    <text evidence="7">The sequence shown here is derived from an EMBL/GenBank/DDBJ whole genome shotgun (WGS) entry which is preliminary data.</text>
</comment>
<evidence type="ECO:0000313" key="8">
    <source>
        <dbReference type="Proteomes" id="UP001165065"/>
    </source>
</evidence>
<organism evidence="7 8">
    <name type="scientific">Triparma columacea</name>
    <dbReference type="NCBI Taxonomy" id="722753"/>
    <lineage>
        <taxon>Eukaryota</taxon>
        <taxon>Sar</taxon>
        <taxon>Stramenopiles</taxon>
        <taxon>Ochrophyta</taxon>
        <taxon>Bolidophyceae</taxon>
        <taxon>Parmales</taxon>
        <taxon>Triparmaceae</taxon>
        <taxon>Triparma</taxon>
    </lineage>
</organism>
<accession>A0A9W7GRH5</accession>
<keyword evidence="8" id="KW-1185">Reference proteome</keyword>
<dbReference type="InterPro" id="IPR018629">
    <property type="entry name" value="XK-rel"/>
</dbReference>
<feature type="transmembrane region" description="Helical" evidence="6">
    <location>
        <begin position="48"/>
        <end position="71"/>
    </location>
</feature>
<evidence type="ECO:0000256" key="2">
    <source>
        <dbReference type="ARBA" id="ARBA00008789"/>
    </source>
</evidence>
<feature type="transmembrane region" description="Helical" evidence="6">
    <location>
        <begin position="154"/>
        <end position="173"/>
    </location>
</feature>
<evidence type="ECO:0000256" key="5">
    <source>
        <dbReference type="ARBA" id="ARBA00023136"/>
    </source>
</evidence>
<feature type="transmembrane region" description="Helical" evidence="6">
    <location>
        <begin position="268"/>
        <end position="290"/>
    </location>
</feature>
<evidence type="ECO:0000256" key="1">
    <source>
        <dbReference type="ARBA" id="ARBA00004141"/>
    </source>
</evidence>
<dbReference type="Proteomes" id="UP001165065">
    <property type="component" value="Unassembled WGS sequence"/>
</dbReference>
<dbReference type="GO" id="GO:0005886">
    <property type="term" value="C:plasma membrane"/>
    <property type="evidence" value="ECO:0007669"/>
    <property type="project" value="UniProtKB-ARBA"/>
</dbReference>
<dbReference type="EMBL" id="BRYA01000426">
    <property type="protein sequence ID" value="GMI48783.1"/>
    <property type="molecule type" value="Genomic_DNA"/>
</dbReference>
<feature type="transmembrane region" description="Helical" evidence="6">
    <location>
        <begin position="201"/>
        <end position="227"/>
    </location>
</feature>
<evidence type="ECO:0000256" key="6">
    <source>
        <dbReference type="SAM" id="Phobius"/>
    </source>
</evidence>
<evidence type="ECO:0000313" key="7">
    <source>
        <dbReference type="EMBL" id="GMI48783.1"/>
    </source>
</evidence>
<keyword evidence="5 6" id="KW-0472">Membrane</keyword>
<keyword evidence="3 6" id="KW-0812">Transmembrane</keyword>
<keyword evidence="4 6" id="KW-1133">Transmembrane helix</keyword>